<dbReference type="InterPro" id="IPR036047">
    <property type="entry name" value="F-box-like_dom_sf"/>
</dbReference>
<evidence type="ECO:0000313" key="3">
    <source>
        <dbReference type="Proteomes" id="UP000714275"/>
    </source>
</evidence>
<protein>
    <recommendedName>
        <fullName evidence="1">F-box domain-containing protein</fullName>
    </recommendedName>
</protein>
<dbReference type="OrthoDB" id="3221235at2759"/>
<evidence type="ECO:0000313" key="2">
    <source>
        <dbReference type="EMBL" id="KAG1776999.1"/>
    </source>
</evidence>
<sequence>MWMAVILPKTRCEKLQWQGTRRLTEHQNYNLDPQHLNLLHVNTMQAINSNTDSSAGANTLQNIQSDVVMHEVSRQNGVSHQLVEKAIIVQSNNSHRGFSSAFCRLPTEILIQIFLYCMPETGHWTPAPYLAPMLLTTVCRRWREVAVDMPGLWRRLRLEVGHGDWQQRAYCYDSCLKRSRGLQLSLRLECHNDWTELRSLLRPYVDQISSLTLGFFSGTGALVMSDFRALEELVISTGGYGAKLAVIPSLVQLPLNLRSLKLMDLWFYPEMLMFTGSHPLMNPIMSGGNPLASWVGLTNLEIAVCALGSLLHFLSMCPNLSSLTMVGISTTIRTSEPLVHSNLQSLHICGHLPSDSIVNLGLFNAITLPNLRALEVHGLGLWPHEEFKAFLTRSQCPLESLIFGGGVLTTDQQVAEYVTLFPSLELVVDPMRSTLRHLIPTYNS</sequence>
<dbReference type="PANTHER" id="PTHR38926:SF72">
    <property type="entry name" value="IM:7136021-RELATED"/>
    <property type="match status" value="1"/>
</dbReference>
<dbReference type="InterPro" id="IPR001810">
    <property type="entry name" value="F-box_dom"/>
</dbReference>
<reference evidence="2" key="1">
    <citation type="journal article" date="2020" name="New Phytol.">
        <title>Comparative genomics reveals dynamic genome evolution in host specialist ectomycorrhizal fungi.</title>
        <authorList>
            <person name="Lofgren L.A."/>
            <person name="Nguyen N.H."/>
            <person name="Vilgalys R."/>
            <person name="Ruytinx J."/>
            <person name="Liao H.L."/>
            <person name="Branco S."/>
            <person name="Kuo A."/>
            <person name="LaButti K."/>
            <person name="Lipzen A."/>
            <person name="Andreopoulos W."/>
            <person name="Pangilinan J."/>
            <person name="Riley R."/>
            <person name="Hundley H."/>
            <person name="Na H."/>
            <person name="Barry K."/>
            <person name="Grigoriev I.V."/>
            <person name="Stajich J.E."/>
            <person name="Kennedy P.G."/>
        </authorList>
    </citation>
    <scope>NUCLEOTIDE SEQUENCE</scope>
    <source>
        <strain evidence="2">DOB743</strain>
    </source>
</reference>
<organism evidence="2 3">
    <name type="scientific">Suillus placidus</name>
    <dbReference type="NCBI Taxonomy" id="48579"/>
    <lineage>
        <taxon>Eukaryota</taxon>
        <taxon>Fungi</taxon>
        <taxon>Dikarya</taxon>
        <taxon>Basidiomycota</taxon>
        <taxon>Agaricomycotina</taxon>
        <taxon>Agaricomycetes</taxon>
        <taxon>Agaricomycetidae</taxon>
        <taxon>Boletales</taxon>
        <taxon>Suillineae</taxon>
        <taxon>Suillaceae</taxon>
        <taxon>Suillus</taxon>
    </lineage>
</organism>
<dbReference type="PANTHER" id="PTHR38926">
    <property type="entry name" value="F-BOX DOMAIN CONTAINING PROTEIN, EXPRESSED"/>
    <property type="match status" value="1"/>
</dbReference>
<dbReference type="Pfam" id="PF12937">
    <property type="entry name" value="F-box-like"/>
    <property type="match status" value="1"/>
</dbReference>
<proteinExistence type="predicted"/>
<keyword evidence="3" id="KW-1185">Reference proteome</keyword>
<dbReference type="EMBL" id="JABBWD010000023">
    <property type="protein sequence ID" value="KAG1776999.1"/>
    <property type="molecule type" value="Genomic_DNA"/>
</dbReference>
<evidence type="ECO:0000259" key="1">
    <source>
        <dbReference type="Pfam" id="PF12937"/>
    </source>
</evidence>
<dbReference type="InterPro" id="IPR032675">
    <property type="entry name" value="LRR_dom_sf"/>
</dbReference>
<dbReference type="AlphaFoldDB" id="A0A9P7D2E5"/>
<comment type="caution">
    <text evidence="2">The sequence shown here is derived from an EMBL/GenBank/DDBJ whole genome shotgun (WGS) entry which is preliminary data.</text>
</comment>
<gene>
    <name evidence="2" type="ORF">EV702DRAFT_1278879</name>
</gene>
<name>A0A9P7D2E5_9AGAM</name>
<feature type="domain" description="F-box" evidence="1">
    <location>
        <begin position="102"/>
        <end position="158"/>
    </location>
</feature>
<dbReference type="SUPFAM" id="SSF52047">
    <property type="entry name" value="RNI-like"/>
    <property type="match status" value="1"/>
</dbReference>
<dbReference type="Gene3D" id="1.20.1280.50">
    <property type="match status" value="1"/>
</dbReference>
<dbReference type="Gene3D" id="3.80.10.10">
    <property type="entry name" value="Ribonuclease Inhibitor"/>
    <property type="match status" value="1"/>
</dbReference>
<dbReference type="Proteomes" id="UP000714275">
    <property type="component" value="Unassembled WGS sequence"/>
</dbReference>
<accession>A0A9P7D2E5</accession>
<dbReference type="SUPFAM" id="SSF81383">
    <property type="entry name" value="F-box domain"/>
    <property type="match status" value="1"/>
</dbReference>